<dbReference type="Gene3D" id="3.90.70.10">
    <property type="entry name" value="Cysteine proteinases"/>
    <property type="match status" value="1"/>
</dbReference>
<evidence type="ECO:0000259" key="9">
    <source>
        <dbReference type="SMART" id="SM00645"/>
    </source>
</evidence>
<evidence type="ECO:0000256" key="1">
    <source>
        <dbReference type="ARBA" id="ARBA00008455"/>
    </source>
</evidence>
<keyword evidence="2 11" id="KW-0645">Protease</keyword>
<dbReference type="SMART" id="SM00848">
    <property type="entry name" value="Inhibitor_I29"/>
    <property type="match status" value="1"/>
</dbReference>
<evidence type="ECO:0000256" key="4">
    <source>
        <dbReference type="ARBA" id="ARBA00022807"/>
    </source>
</evidence>
<dbReference type="InterPro" id="IPR038765">
    <property type="entry name" value="Papain-like_cys_pep_sf"/>
</dbReference>
<feature type="compositionally biased region" description="Basic and acidic residues" evidence="8">
    <location>
        <begin position="249"/>
        <end position="260"/>
    </location>
</feature>
<dbReference type="GO" id="GO:0008234">
    <property type="term" value="F:cysteine-type peptidase activity"/>
    <property type="evidence" value="ECO:0007669"/>
    <property type="project" value="UniProtKB-KW"/>
</dbReference>
<dbReference type="PRINTS" id="PR00705">
    <property type="entry name" value="PAPAIN"/>
</dbReference>
<name>A0AAD4MPT9_9BILA</name>
<dbReference type="Pfam" id="PF00112">
    <property type="entry name" value="Peptidase_C1"/>
    <property type="match status" value="1"/>
</dbReference>
<dbReference type="InterPro" id="IPR025660">
    <property type="entry name" value="Pept_his_AS"/>
</dbReference>
<feature type="region of interest" description="Disordered" evidence="8">
    <location>
        <begin position="229"/>
        <end position="260"/>
    </location>
</feature>
<sequence length="564" mass="62422">MGVRTIRGNLMCDEISSHIRIAPDCKASITPSLVSQERCIVFDFVVAAAESLSPSSQSIMFNNEWQFTVSGDVSTAKYLQVLDFAKDPYILTQMLKLIQFCLFLAILGIVHAIMRHEHKEWNTENGQAQVDSFVFTIGESGTNATGGGLGGVSEEEKRDWSDFKQKFGKSYGDDEPQRMQAFLTSRKRVNDHNQKFEQKLVSFRIEINHLADMLEDEYRKLNNYKVQSNVTSKSESESKTDESLESCESAERRKRDTIPESLDWKEQGLVTGVKDQGQCGSCYTFSTTGSLEGQYKKATGKLVSFSEQELVDCSTEMPNSGCNGGNVETALEHTIKYGGLDTEAEYPYKAMDSTCSSNNSHPAWTKSRPTSYQTIEPSGDENALKENVAKIGPISAIMDASLWSYQLYKHGVYYESACDSNRLNHAVLIVGYGTDPEHGDYWLIKNSWGVGWGEQGYMRLARNKDNHCGLASHASYPILDVTSTGKNSNENVPNDSGSIHSASGNDDGQNGASDENGGDGGSHFFPNFWDFLGYGNDDTKEGSGEDGGPNIFHLGDFDVKFEKI</sequence>
<evidence type="ECO:0000259" key="10">
    <source>
        <dbReference type="SMART" id="SM00848"/>
    </source>
</evidence>
<evidence type="ECO:0000256" key="6">
    <source>
        <dbReference type="ARBA" id="ARBA00023157"/>
    </source>
</evidence>
<dbReference type="Pfam" id="PF08246">
    <property type="entry name" value="Inhibitor_I29"/>
    <property type="match status" value="1"/>
</dbReference>
<keyword evidence="3" id="KW-0378">Hydrolase</keyword>
<feature type="region of interest" description="Disordered" evidence="8">
    <location>
        <begin position="482"/>
        <end position="519"/>
    </location>
</feature>
<evidence type="ECO:0000256" key="2">
    <source>
        <dbReference type="ARBA" id="ARBA00022670"/>
    </source>
</evidence>
<dbReference type="InterPro" id="IPR025661">
    <property type="entry name" value="Pept_asp_AS"/>
</dbReference>
<evidence type="ECO:0000256" key="7">
    <source>
        <dbReference type="ARBA" id="ARBA00069138"/>
    </source>
</evidence>
<accession>A0AAD4MPT9</accession>
<evidence type="ECO:0000256" key="8">
    <source>
        <dbReference type="SAM" id="MobiDB-lite"/>
    </source>
</evidence>
<protein>
    <recommendedName>
        <fullName evidence="7">Cathepsin L-like</fullName>
    </recommendedName>
</protein>
<dbReference type="SUPFAM" id="SSF54001">
    <property type="entry name" value="Cysteine proteinases"/>
    <property type="match status" value="1"/>
</dbReference>
<dbReference type="PANTHER" id="PTHR12411">
    <property type="entry name" value="CYSTEINE PROTEASE FAMILY C1-RELATED"/>
    <property type="match status" value="1"/>
</dbReference>
<proteinExistence type="inferred from homology"/>
<evidence type="ECO:0000313" key="12">
    <source>
        <dbReference type="Proteomes" id="UP001201812"/>
    </source>
</evidence>
<comment type="similarity">
    <text evidence="1">Belongs to the peptidase C1 family.</text>
</comment>
<feature type="domain" description="Cathepsin propeptide inhibitor" evidence="10">
    <location>
        <begin position="160"/>
        <end position="218"/>
    </location>
</feature>
<dbReference type="InterPro" id="IPR000668">
    <property type="entry name" value="Peptidase_C1A_C"/>
</dbReference>
<organism evidence="11 12">
    <name type="scientific">Ditylenchus destructor</name>
    <dbReference type="NCBI Taxonomy" id="166010"/>
    <lineage>
        <taxon>Eukaryota</taxon>
        <taxon>Metazoa</taxon>
        <taxon>Ecdysozoa</taxon>
        <taxon>Nematoda</taxon>
        <taxon>Chromadorea</taxon>
        <taxon>Rhabditida</taxon>
        <taxon>Tylenchina</taxon>
        <taxon>Tylenchomorpha</taxon>
        <taxon>Sphaerularioidea</taxon>
        <taxon>Anguinidae</taxon>
        <taxon>Anguininae</taxon>
        <taxon>Ditylenchus</taxon>
    </lineage>
</organism>
<dbReference type="InterPro" id="IPR000169">
    <property type="entry name" value="Pept_cys_AS"/>
</dbReference>
<dbReference type="InterPro" id="IPR039417">
    <property type="entry name" value="Peptidase_C1A_papain-like"/>
</dbReference>
<dbReference type="Gene3D" id="2.40.50.170">
    <property type="entry name" value="Cysteine proteinases. Chain C"/>
    <property type="match status" value="1"/>
</dbReference>
<keyword evidence="5" id="KW-0865">Zymogen</keyword>
<dbReference type="AlphaFoldDB" id="A0AAD4MPT9"/>
<reference evidence="11" key="1">
    <citation type="submission" date="2022-01" db="EMBL/GenBank/DDBJ databases">
        <title>Genome Sequence Resource for Two Populations of Ditylenchus destructor, the Migratory Endoparasitic Phytonematode.</title>
        <authorList>
            <person name="Zhang H."/>
            <person name="Lin R."/>
            <person name="Xie B."/>
        </authorList>
    </citation>
    <scope>NUCLEOTIDE SEQUENCE</scope>
    <source>
        <strain evidence="11">BazhouSP</strain>
    </source>
</reference>
<evidence type="ECO:0000256" key="3">
    <source>
        <dbReference type="ARBA" id="ARBA00022801"/>
    </source>
</evidence>
<dbReference type="GO" id="GO:0006508">
    <property type="term" value="P:proteolysis"/>
    <property type="evidence" value="ECO:0007669"/>
    <property type="project" value="UniProtKB-KW"/>
</dbReference>
<comment type="caution">
    <text evidence="11">The sequence shown here is derived from an EMBL/GenBank/DDBJ whole genome shotgun (WGS) entry which is preliminary data.</text>
</comment>
<dbReference type="InterPro" id="IPR013128">
    <property type="entry name" value="Peptidase_C1A"/>
</dbReference>
<gene>
    <name evidence="11" type="ORF">DdX_16733</name>
</gene>
<evidence type="ECO:0000256" key="5">
    <source>
        <dbReference type="ARBA" id="ARBA00023145"/>
    </source>
</evidence>
<dbReference type="PROSITE" id="PS00639">
    <property type="entry name" value="THIOL_PROTEASE_HIS"/>
    <property type="match status" value="1"/>
</dbReference>
<evidence type="ECO:0000313" key="11">
    <source>
        <dbReference type="EMBL" id="KAI1700398.1"/>
    </source>
</evidence>
<dbReference type="PROSITE" id="PS00640">
    <property type="entry name" value="THIOL_PROTEASE_ASN"/>
    <property type="match status" value="1"/>
</dbReference>
<dbReference type="InterPro" id="IPR013201">
    <property type="entry name" value="Prot_inhib_I29"/>
</dbReference>
<dbReference type="PROSITE" id="PS00139">
    <property type="entry name" value="THIOL_PROTEASE_CYS"/>
    <property type="match status" value="1"/>
</dbReference>
<dbReference type="Proteomes" id="UP001201812">
    <property type="component" value="Unassembled WGS sequence"/>
</dbReference>
<keyword evidence="12" id="KW-1185">Reference proteome</keyword>
<feature type="domain" description="Peptidase C1A papain C-terminal" evidence="9">
    <location>
        <begin position="258"/>
        <end position="478"/>
    </location>
</feature>
<dbReference type="FunFam" id="3.90.70.10:FF:000006">
    <property type="entry name" value="Cathepsin S"/>
    <property type="match status" value="1"/>
</dbReference>
<dbReference type="EMBL" id="JAKKPZ010000146">
    <property type="protein sequence ID" value="KAI1700398.1"/>
    <property type="molecule type" value="Genomic_DNA"/>
</dbReference>
<dbReference type="Gene3D" id="1.10.287.2250">
    <property type="match status" value="1"/>
</dbReference>
<dbReference type="SMART" id="SM00645">
    <property type="entry name" value="Pept_C1"/>
    <property type="match status" value="1"/>
</dbReference>
<feature type="compositionally biased region" description="Polar residues" evidence="8">
    <location>
        <begin position="482"/>
        <end position="513"/>
    </location>
</feature>
<keyword evidence="4" id="KW-0788">Thiol protease</keyword>
<keyword evidence="6" id="KW-1015">Disulfide bond</keyword>
<dbReference type="CDD" id="cd02248">
    <property type="entry name" value="Peptidase_C1A"/>
    <property type="match status" value="1"/>
</dbReference>